<evidence type="ECO:0000256" key="7">
    <source>
        <dbReference type="ARBA" id="ARBA00023242"/>
    </source>
</evidence>
<evidence type="ECO:0000256" key="6">
    <source>
        <dbReference type="ARBA" id="ARBA00023125"/>
    </source>
</evidence>
<evidence type="ECO:0000256" key="1">
    <source>
        <dbReference type="ARBA" id="ARBA00004123"/>
    </source>
</evidence>
<dbReference type="EMBL" id="JBBWRZ010000007">
    <property type="protein sequence ID" value="KAK8231881.1"/>
    <property type="molecule type" value="Genomic_DNA"/>
</dbReference>
<keyword evidence="5" id="KW-0779">Telomere</keyword>
<dbReference type="InterPro" id="IPR028389">
    <property type="entry name" value="POT1"/>
</dbReference>
<dbReference type="Pfam" id="PF16686">
    <property type="entry name" value="POT1PC"/>
    <property type="match status" value="1"/>
</dbReference>
<evidence type="ECO:0000256" key="5">
    <source>
        <dbReference type="ARBA" id="ARBA00022895"/>
    </source>
</evidence>
<keyword evidence="4" id="KW-0158">Chromosome</keyword>
<name>A0ABR1YJ89_9PEZI</name>
<comment type="subcellular location">
    <subcellularLocation>
        <location evidence="2">Chromosome</location>
        <location evidence="2">Telomere</location>
    </subcellularLocation>
    <subcellularLocation>
        <location evidence="1">Nucleus</location>
    </subcellularLocation>
</comment>
<dbReference type="Gene3D" id="2.40.50.140">
    <property type="entry name" value="Nucleic acid-binding proteins"/>
    <property type="match status" value="3"/>
</dbReference>
<evidence type="ECO:0000256" key="3">
    <source>
        <dbReference type="ARBA" id="ARBA00008442"/>
    </source>
</evidence>
<keyword evidence="6" id="KW-0238">DNA-binding</keyword>
<feature type="compositionally biased region" description="Basic and acidic residues" evidence="8">
    <location>
        <begin position="329"/>
        <end position="350"/>
    </location>
</feature>
<dbReference type="SUPFAM" id="SSF50249">
    <property type="entry name" value="Nucleic acid-binding proteins"/>
    <property type="match status" value="2"/>
</dbReference>
<dbReference type="PANTHER" id="PTHR14513:SF0">
    <property type="entry name" value="PROTECTION OF TELOMERES PROTEIN 1"/>
    <property type="match status" value="1"/>
</dbReference>
<evidence type="ECO:0000313" key="11">
    <source>
        <dbReference type="Proteomes" id="UP001492380"/>
    </source>
</evidence>
<comment type="similarity">
    <text evidence="3">Belongs to the telombin family.</text>
</comment>
<feature type="compositionally biased region" description="Basic residues" evidence="8">
    <location>
        <begin position="389"/>
        <end position="401"/>
    </location>
</feature>
<feature type="compositionally biased region" description="Basic and acidic residues" evidence="8">
    <location>
        <begin position="402"/>
        <end position="418"/>
    </location>
</feature>
<organism evidence="10 11">
    <name type="scientific">Phyllosticta capitalensis</name>
    <dbReference type="NCBI Taxonomy" id="121624"/>
    <lineage>
        <taxon>Eukaryota</taxon>
        <taxon>Fungi</taxon>
        <taxon>Dikarya</taxon>
        <taxon>Ascomycota</taxon>
        <taxon>Pezizomycotina</taxon>
        <taxon>Dothideomycetes</taxon>
        <taxon>Dothideomycetes incertae sedis</taxon>
        <taxon>Botryosphaeriales</taxon>
        <taxon>Phyllostictaceae</taxon>
        <taxon>Phyllosticta</taxon>
    </lineage>
</organism>
<evidence type="ECO:0000256" key="2">
    <source>
        <dbReference type="ARBA" id="ARBA00004574"/>
    </source>
</evidence>
<evidence type="ECO:0000313" key="10">
    <source>
        <dbReference type="EMBL" id="KAK8231881.1"/>
    </source>
</evidence>
<feature type="region of interest" description="Disordered" evidence="8">
    <location>
        <begin position="329"/>
        <end position="360"/>
    </location>
</feature>
<sequence length="640" mass="72587">MPLPTSGDPPKGYLTVKAALKAPLRQQINVIAKVVDFMPAAQSRGTDMQMTWYACDMSVPSTEVHDALKVKWFFPANDPSDGTSGPPPMQPGIENVGDVMILRNVKMAYFRNDLLALSNRSSDCIIVPGDKIPDNHFNDAYASGTQKLPHKSTSDARPPSAEEQVYVITLHNAMKSSRGQQTTDVETNEDSRRIIHQAPSHAPAYVAPIVSSTGKFRLLKDCTQNNKFHDLVVEVRKIFQSSYDRCEIYVTDYTENPRFFSYDRQPEQNGREGDIFGHLDSTLDKNWSGPWGQHTMLVMLFEPHAAHLMRTVRQGDIVHLKNVRIKEDPKQSKLEGVMHQDRRFPNRSDVIKPNQPDARMVELENRKRKYWAQFQRPESEQGDGEQKKSKSKKRAEKRRAQKERLQARREQDAEKSDSDAPQGGCNLYVVTERTEASPTRLADIIDNAHYNYKTPRGVDFRLPFINAKFRTQVRVVDFHPPDLRDFSRSLSDPSYNNMPAGDTQSTTGGVHTGLTASPPRWEWAFYLLIEDATTQPQNGKENVRIPLLVADKDAEYLLKLDPTDLRRDGATLNALSNKLWALWGNLEEVKASKTADEAHQAMPFECLVKQYGVEVPWDGADTTGLGFHRMFRMFGTTIKE</sequence>
<feature type="region of interest" description="Disordered" evidence="8">
    <location>
        <begin position="373"/>
        <end position="425"/>
    </location>
</feature>
<comment type="caution">
    <text evidence="10">The sequence shown here is derived from an EMBL/GenBank/DDBJ whole genome shotgun (WGS) entry which is preliminary data.</text>
</comment>
<gene>
    <name evidence="10" type="ORF">HDK90DRAFT_526123</name>
</gene>
<accession>A0ABR1YJ89</accession>
<keyword evidence="7" id="KW-0539">Nucleus</keyword>
<keyword evidence="11" id="KW-1185">Reference proteome</keyword>
<reference evidence="10 11" key="1">
    <citation type="submission" date="2024-04" db="EMBL/GenBank/DDBJ databases">
        <title>Phyllosticta paracitricarpa is synonymous to the EU quarantine fungus P. citricarpa based on phylogenomic analyses.</title>
        <authorList>
            <consortium name="Lawrence Berkeley National Laboratory"/>
            <person name="Van Ingen-Buijs V.A."/>
            <person name="Van Westerhoven A.C."/>
            <person name="Haridas S."/>
            <person name="Skiadas P."/>
            <person name="Martin F."/>
            <person name="Groenewald J.Z."/>
            <person name="Crous P.W."/>
            <person name="Seidl M.F."/>
        </authorList>
    </citation>
    <scope>NUCLEOTIDE SEQUENCE [LARGE SCALE GENOMIC DNA]</scope>
    <source>
        <strain evidence="10 11">CBS 123374</strain>
    </source>
</reference>
<proteinExistence type="inferred from homology"/>
<dbReference type="InterPro" id="IPR032042">
    <property type="entry name" value="POT1PC"/>
</dbReference>
<dbReference type="InterPro" id="IPR012340">
    <property type="entry name" value="NA-bd_OB-fold"/>
</dbReference>
<evidence type="ECO:0000256" key="8">
    <source>
        <dbReference type="SAM" id="MobiDB-lite"/>
    </source>
</evidence>
<evidence type="ECO:0000259" key="9">
    <source>
        <dbReference type="Pfam" id="PF16686"/>
    </source>
</evidence>
<dbReference type="Proteomes" id="UP001492380">
    <property type="component" value="Unassembled WGS sequence"/>
</dbReference>
<dbReference type="PANTHER" id="PTHR14513">
    <property type="entry name" value="PROTECTION OF TELOMERES 1"/>
    <property type="match status" value="1"/>
</dbReference>
<feature type="domain" description="Protection of telomeres protein 1 ssDNA-binding" evidence="9">
    <location>
        <begin position="219"/>
        <end position="373"/>
    </location>
</feature>
<protein>
    <recommendedName>
        <fullName evidence="9">Protection of telomeres protein 1 ssDNA-binding domain-containing protein</fullName>
    </recommendedName>
</protein>
<evidence type="ECO:0000256" key="4">
    <source>
        <dbReference type="ARBA" id="ARBA00022454"/>
    </source>
</evidence>
<feature type="region of interest" description="Disordered" evidence="8">
    <location>
        <begin position="141"/>
        <end position="160"/>
    </location>
</feature>